<organism evidence="3 4">
    <name type="scientific">Polaribacter haliotis</name>
    <dbReference type="NCBI Taxonomy" id="1888915"/>
    <lineage>
        <taxon>Bacteria</taxon>
        <taxon>Pseudomonadati</taxon>
        <taxon>Bacteroidota</taxon>
        <taxon>Flavobacteriia</taxon>
        <taxon>Flavobacteriales</taxon>
        <taxon>Flavobacteriaceae</taxon>
    </lineage>
</organism>
<dbReference type="SUPFAM" id="SSF53822">
    <property type="entry name" value="Periplasmic binding protein-like I"/>
    <property type="match status" value="1"/>
</dbReference>
<dbReference type="SMART" id="SM00257">
    <property type="entry name" value="LysM"/>
    <property type="match status" value="2"/>
</dbReference>
<dbReference type="Pfam" id="PF01476">
    <property type="entry name" value="LysM"/>
    <property type="match status" value="2"/>
</dbReference>
<gene>
    <name evidence="3" type="ORF">H9I45_06285</name>
</gene>
<name>A0A7L8AJ81_9FLAO</name>
<protein>
    <submittedName>
        <fullName evidence="3">LysM peptidoglycan-binding domain-containing protein</fullName>
    </submittedName>
</protein>
<dbReference type="InterPro" id="IPR036779">
    <property type="entry name" value="LysM_dom_sf"/>
</dbReference>
<dbReference type="PANTHER" id="PTHR33734">
    <property type="entry name" value="LYSM DOMAIN-CONTAINING GPI-ANCHORED PROTEIN 2"/>
    <property type="match status" value="1"/>
</dbReference>
<reference evidence="3 4" key="1">
    <citation type="journal article" date="2016" name="Int. J. Syst. Evol. Microbiol.">
        <title>Polaribacter haliotis sp. nov., isolated from the gut of abalone Haliotis discus hannai.</title>
        <authorList>
            <person name="Kim Y.O."/>
            <person name="Park I.S."/>
            <person name="Park S."/>
            <person name="Nam B.H."/>
            <person name="Park J.M."/>
            <person name="Kim D.G."/>
            <person name="Yoon J.H."/>
        </authorList>
    </citation>
    <scope>NUCLEOTIDE SEQUENCE [LARGE SCALE GENOMIC DNA]</scope>
    <source>
        <strain evidence="3 4">KCTC 52418</strain>
    </source>
</reference>
<evidence type="ECO:0000313" key="3">
    <source>
        <dbReference type="EMBL" id="QOD62050.1"/>
    </source>
</evidence>
<dbReference type="AlphaFoldDB" id="A0A7L8AJ81"/>
<dbReference type="Proteomes" id="UP000516764">
    <property type="component" value="Chromosome"/>
</dbReference>
<feature type="region of interest" description="Disordered" evidence="1">
    <location>
        <begin position="82"/>
        <end position="107"/>
    </location>
</feature>
<dbReference type="InterPro" id="IPR028082">
    <property type="entry name" value="Peripla_BP_I"/>
</dbReference>
<dbReference type="PROSITE" id="PS51782">
    <property type="entry name" value="LYSM"/>
    <property type="match status" value="2"/>
</dbReference>
<dbReference type="PANTHER" id="PTHR33734:SF22">
    <property type="entry name" value="MEMBRANE-BOUND LYTIC MUREIN TRANSGLYCOSYLASE D"/>
    <property type="match status" value="1"/>
</dbReference>
<sequence length="553" mass="63513">MGIEHMKHLKFFIFLCILTFTVSCGQQKKYIQYKVKKGETITEIAKKLDMSARDLYRLNPDVDKKPEENTVIIIPNKKMQTLKSENPKKDVATEKDKTKENNNIEDDNSVSKDIITDKERQKTELIEALEKEYKIHEVKKGDTFYSLTRFYDVSREDLIALNPELSEGLKLQQIIKIKKLEEVFDEEDFLYVDEIEDGVSIKAALMLPFRAKELDSLTRTQIFGNSKLANIVAEFYMGVEIAVDSLRKQGVNIRLDVYDTESNSTRIRSIVAEKDLDDNDVIIGPLYSEEAQFLAEKIKTPIVFPFYSSKQSTFTSKRLVKTSPNKKLFREKLLEHITNNFHDGNIILVGDGEAESNLNAKQIQNELEKHDSINSVAVITPQKGYIKRSKFTDVLKPNMNNLVVLTTDDNVIVASAINSLISLPEDVTVRVFTFDKVSAFNKVDNFKLAKIGFTYVSDEFVREDSFKSINFNNKYLEKNGVLPSYYATRGFDVTYDVLMRLASGKSLKSTFDEGYSYRVESKFDYTNKLFKITENKGLFIVKYNPDLTLTRID</sequence>
<dbReference type="CDD" id="cd00118">
    <property type="entry name" value="LysM"/>
    <property type="match status" value="2"/>
</dbReference>
<proteinExistence type="predicted"/>
<dbReference type="KEGG" id="phal:H9I45_06285"/>
<feature type="domain" description="LysM" evidence="2">
    <location>
        <begin position="134"/>
        <end position="177"/>
    </location>
</feature>
<dbReference type="Gene3D" id="3.40.50.2300">
    <property type="match status" value="2"/>
</dbReference>
<accession>A0A7L8AJ81</accession>
<dbReference type="EMBL" id="CP061813">
    <property type="protein sequence ID" value="QOD62050.1"/>
    <property type="molecule type" value="Genomic_DNA"/>
</dbReference>
<dbReference type="PROSITE" id="PS51257">
    <property type="entry name" value="PROKAR_LIPOPROTEIN"/>
    <property type="match status" value="1"/>
</dbReference>
<feature type="domain" description="LysM" evidence="2">
    <location>
        <begin position="31"/>
        <end position="74"/>
    </location>
</feature>
<feature type="compositionally biased region" description="Basic and acidic residues" evidence="1">
    <location>
        <begin position="85"/>
        <end position="102"/>
    </location>
</feature>
<evidence type="ECO:0000256" key="1">
    <source>
        <dbReference type="SAM" id="MobiDB-lite"/>
    </source>
</evidence>
<dbReference type="SUPFAM" id="SSF54106">
    <property type="entry name" value="LysM domain"/>
    <property type="match status" value="2"/>
</dbReference>
<dbReference type="OrthoDB" id="2149800at2"/>
<dbReference type="Gene3D" id="3.10.350.10">
    <property type="entry name" value="LysM domain"/>
    <property type="match status" value="2"/>
</dbReference>
<evidence type="ECO:0000313" key="4">
    <source>
        <dbReference type="Proteomes" id="UP000516764"/>
    </source>
</evidence>
<evidence type="ECO:0000259" key="2">
    <source>
        <dbReference type="PROSITE" id="PS51782"/>
    </source>
</evidence>
<keyword evidence="4" id="KW-1185">Reference proteome</keyword>
<dbReference type="InterPro" id="IPR018392">
    <property type="entry name" value="LysM"/>
</dbReference>
<dbReference type="CDD" id="cd06268">
    <property type="entry name" value="PBP1_ABC_transporter_LIVBP-like"/>
    <property type="match status" value="1"/>
</dbReference>